<evidence type="ECO:0000313" key="4">
    <source>
        <dbReference type="Proteomes" id="UP000490386"/>
    </source>
</evidence>
<dbReference type="PANTHER" id="PTHR12110">
    <property type="entry name" value="HYDROXYPYRUVATE ISOMERASE"/>
    <property type="match status" value="1"/>
</dbReference>
<evidence type="ECO:0000313" key="3">
    <source>
        <dbReference type="EMBL" id="KAB1637177.1"/>
    </source>
</evidence>
<dbReference type="InterPro" id="IPR036237">
    <property type="entry name" value="Xyl_isomerase-like_sf"/>
</dbReference>
<dbReference type="AlphaFoldDB" id="A0A7J5AZZ2"/>
<dbReference type="InterPro" id="IPR013022">
    <property type="entry name" value="Xyl_isomerase-like_TIM-brl"/>
</dbReference>
<protein>
    <submittedName>
        <fullName evidence="3">Sugar phosphate isomerase/epimerase</fullName>
    </submittedName>
</protein>
<dbReference type="EMBL" id="WBJX01000004">
    <property type="protein sequence ID" value="KAB1637177.1"/>
    <property type="molecule type" value="Genomic_DNA"/>
</dbReference>
<proteinExistence type="predicted"/>
<dbReference type="Proteomes" id="UP000490386">
    <property type="component" value="Unassembled WGS sequence"/>
</dbReference>
<keyword evidence="1" id="KW-0119">Carbohydrate metabolism</keyword>
<dbReference type="PANTHER" id="PTHR12110:SF41">
    <property type="entry name" value="INOSOSE DEHYDRATASE"/>
    <property type="match status" value="1"/>
</dbReference>
<dbReference type="Pfam" id="PF01261">
    <property type="entry name" value="AP_endonuc_2"/>
    <property type="match status" value="1"/>
</dbReference>
<evidence type="ECO:0000259" key="2">
    <source>
        <dbReference type="Pfam" id="PF01261"/>
    </source>
</evidence>
<reference evidence="3 4" key="1">
    <citation type="submission" date="2019-09" db="EMBL/GenBank/DDBJ databases">
        <title>Phylogeny of genus Pseudoclavibacter and closely related genus.</title>
        <authorList>
            <person name="Li Y."/>
        </authorList>
    </citation>
    <scope>NUCLEOTIDE SEQUENCE [LARGE SCALE GENOMIC DNA]</scope>
    <source>
        <strain evidence="3 4">THG-MD12</strain>
    </source>
</reference>
<keyword evidence="4" id="KW-1185">Reference proteome</keyword>
<accession>A0A7J5AZZ2</accession>
<sequence length="281" mass="29921">MPTTRPAAPGTPQESQRPATSLQLYSINSHLEADLDGTLARLGEIGLRNVEAFAFVDRADELAAAFERHGIAAPTGHAMLVANEVTRDGVTTQVPSHATTFEAAKKLGMRYVIDPAVFDWSTREAVEATAAALNEASKAAAEHGLRVGYHNHAWELSNRIDGVPALEYFAGLLDDEVVLEVDVYWAHIGGVEAPALLARLGDRVKALHIKDGPQVENPFLTDAPFDPSGLGQVSAGQGVIPLGAALDAAPSAEFAVIEFDHYDGDIFAAIAASFDYLENRA</sequence>
<dbReference type="GO" id="GO:0016853">
    <property type="term" value="F:isomerase activity"/>
    <property type="evidence" value="ECO:0007669"/>
    <property type="project" value="UniProtKB-KW"/>
</dbReference>
<feature type="domain" description="Xylose isomerase-like TIM barrel" evidence="2">
    <location>
        <begin position="48"/>
        <end position="248"/>
    </location>
</feature>
<comment type="caution">
    <text evidence="3">The sequence shown here is derived from an EMBL/GenBank/DDBJ whole genome shotgun (WGS) entry which is preliminary data.</text>
</comment>
<dbReference type="RefSeq" id="WP_151424205.1">
    <property type="nucleotide sequence ID" value="NZ_WBJX01000004.1"/>
</dbReference>
<keyword evidence="3" id="KW-0413">Isomerase</keyword>
<dbReference type="InterPro" id="IPR050312">
    <property type="entry name" value="IolE/XylAMocC-like"/>
</dbReference>
<name>A0A7J5AZZ2_9MICO</name>
<organism evidence="3 4">
    <name type="scientific">Pseudoclavibacter terrae</name>
    <dbReference type="NCBI Taxonomy" id="1530195"/>
    <lineage>
        <taxon>Bacteria</taxon>
        <taxon>Bacillati</taxon>
        <taxon>Actinomycetota</taxon>
        <taxon>Actinomycetes</taxon>
        <taxon>Micrococcales</taxon>
        <taxon>Microbacteriaceae</taxon>
        <taxon>Pseudoclavibacter</taxon>
    </lineage>
</organism>
<evidence type="ECO:0000256" key="1">
    <source>
        <dbReference type="ARBA" id="ARBA00023277"/>
    </source>
</evidence>
<gene>
    <name evidence="3" type="ORF">F8O03_12895</name>
</gene>
<dbReference type="Gene3D" id="3.20.20.150">
    <property type="entry name" value="Divalent-metal-dependent TIM barrel enzymes"/>
    <property type="match status" value="1"/>
</dbReference>
<dbReference type="OrthoDB" id="5182842at2"/>
<dbReference type="SUPFAM" id="SSF51658">
    <property type="entry name" value="Xylose isomerase-like"/>
    <property type="match status" value="1"/>
</dbReference>